<organism evidence="9 10">
    <name type="scientific">Candidatus Pseudobacter hemicellulosilyticus</name>
    <dbReference type="NCBI Taxonomy" id="3121375"/>
    <lineage>
        <taxon>Bacteria</taxon>
        <taxon>Pseudomonadati</taxon>
        <taxon>Bacteroidota</taxon>
        <taxon>Chitinophagia</taxon>
        <taxon>Chitinophagales</taxon>
        <taxon>Chitinophagaceae</taxon>
        <taxon>Pseudobacter</taxon>
    </lineage>
</organism>
<accession>A0AAJ6BE23</accession>
<evidence type="ECO:0000313" key="9">
    <source>
        <dbReference type="EMBL" id="WEK34160.1"/>
    </source>
</evidence>
<dbReference type="InterPro" id="IPR011990">
    <property type="entry name" value="TPR-like_helical_dom_sf"/>
</dbReference>
<keyword evidence="3 6" id="KW-0732">Signal</keyword>
<keyword evidence="4" id="KW-0472">Membrane</keyword>
<dbReference type="Proteomes" id="UP001220610">
    <property type="component" value="Chromosome"/>
</dbReference>
<feature type="chain" id="PRO_5042460802" evidence="6">
    <location>
        <begin position="23"/>
        <end position="543"/>
    </location>
</feature>
<dbReference type="Pfam" id="PF14322">
    <property type="entry name" value="SusD-like_3"/>
    <property type="match status" value="1"/>
</dbReference>
<keyword evidence="5" id="KW-0998">Cell outer membrane</keyword>
<evidence type="ECO:0000256" key="2">
    <source>
        <dbReference type="ARBA" id="ARBA00006275"/>
    </source>
</evidence>
<reference evidence="9" key="1">
    <citation type="submission" date="2023-03" db="EMBL/GenBank/DDBJ databases">
        <title>Andean soil-derived lignocellulolytic bacterial consortium as a source of novel taxa and putative plastic-active enzymes.</title>
        <authorList>
            <person name="Diaz-Garcia L."/>
            <person name="Chuvochina M."/>
            <person name="Feuerriegel G."/>
            <person name="Bunk B."/>
            <person name="Sproer C."/>
            <person name="Streit W.R."/>
            <person name="Rodriguez L.M."/>
            <person name="Overmann J."/>
            <person name="Jimenez D.J."/>
        </authorList>
    </citation>
    <scope>NUCLEOTIDE SEQUENCE</scope>
    <source>
        <strain evidence="9">MAG 7</strain>
    </source>
</reference>
<comment type="subcellular location">
    <subcellularLocation>
        <location evidence="1">Cell outer membrane</location>
    </subcellularLocation>
</comment>
<dbReference type="InterPro" id="IPR033985">
    <property type="entry name" value="SusD-like_N"/>
</dbReference>
<gene>
    <name evidence="9" type="ORF">P0Y53_16855</name>
</gene>
<evidence type="ECO:0000313" key="10">
    <source>
        <dbReference type="Proteomes" id="UP001220610"/>
    </source>
</evidence>
<dbReference type="Pfam" id="PF07980">
    <property type="entry name" value="SusD_RagB"/>
    <property type="match status" value="1"/>
</dbReference>
<evidence type="ECO:0000259" key="8">
    <source>
        <dbReference type="Pfam" id="PF14322"/>
    </source>
</evidence>
<dbReference type="CDD" id="cd08977">
    <property type="entry name" value="SusD"/>
    <property type="match status" value="1"/>
</dbReference>
<dbReference type="EMBL" id="CP119311">
    <property type="protein sequence ID" value="WEK34160.1"/>
    <property type="molecule type" value="Genomic_DNA"/>
</dbReference>
<evidence type="ECO:0000256" key="3">
    <source>
        <dbReference type="ARBA" id="ARBA00022729"/>
    </source>
</evidence>
<evidence type="ECO:0000259" key="7">
    <source>
        <dbReference type="Pfam" id="PF07980"/>
    </source>
</evidence>
<dbReference type="AlphaFoldDB" id="A0AAJ6BE23"/>
<feature type="domain" description="SusD-like N-terminal" evidence="8">
    <location>
        <begin position="103"/>
        <end position="237"/>
    </location>
</feature>
<name>A0AAJ6BE23_9BACT</name>
<evidence type="ECO:0000256" key="6">
    <source>
        <dbReference type="SAM" id="SignalP"/>
    </source>
</evidence>
<dbReference type="PROSITE" id="PS51257">
    <property type="entry name" value="PROKAR_LIPOPROTEIN"/>
    <property type="match status" value="1"/>
</dbReference>
<comment type="similarity">
    <text evidence="2">Belongs to the SusD family.</text>
</comment>
<feature type="signal peptide" evidence="6">
    <location>
        <begin position="1"/>
        <end position="22"/>
    </location>
</feature>
<dbReference type="InterPro" id="IPR012944">
    <property type="entry name" value="SusD_RagB_dom"/>
</dbReference>
<evidence type="ECO:0000256" key="5">
    <source>
        <dbReference type="ARBA" id="ARBA00023237"/>
    </source>
</evidence>
<dbReference type="GO" id="GO:0009279">
    <property type="term" value="C:cell outer membrane"/>
    <property type="evidence" value="ECO:0007669"/>
    <property type="project" value="UniProtKB-SubCell"/>
</dbReference>
<protein>
    <submittedName>
        <fullName evidence="9">RagB/SusD family nutrient uptake outer membrane protein</fullName>
    </submittedName>
</protein>
<sequence>MKLHTTYKALCCILAVSLSLSSCDKFLEENPYDTKIAGQFWKTAADAQSAVNGLYFGGVPYLHNIDVDGGWTPKATMWGGIMAGLYVDKRKDRTFTNASENATFNIESFTATAQKLWSEYYIGISRANFVIANIPTMTGIVDQATMDNYVAQGKFFRALAYFTLVKDFGDAPLIDAPYTSTEGIYKERTPAAEIYKFIEQDLISIADGNALPNKAFYSNGNYVTKPMAQSLLAQVYLQWAGAPLNGGADYYKKAADMALKVVTGGQHALIDPNGTTSDLNSAFNTIKTTKSSNEIIYAKEYDMTNFNVGNSYACRSIGTDAFQWKDASNTNVFRPGGDVLYNAYLPCDMLLNSYAAADIRGMEKQFFFREYTDASNVSHTLNNAGNWAWFDEAGLKAGRDGNYNMPMIRYAEILLIAAEGLARTGQEGDARTYLNQVRKRAGLADEAAAGDALIKAILTERLHEFPLEFKIWDDIRRTKLYPEADGAQSGTLKWVALTTATIQNKPDGATKVGAIPEFALLWPIPLREMQANKALKNQNPGWN</sequence>
<feature type="domain" description="RagB/SusD" evidence="7">
    <location>
        <begin position="389"/>
        <end position="542"/>
    </location>
</feature>
<evidence type="ECO:0000256" key="1">
    <source>
        <dbReference type="ARBA" id="ARBA00004442"/>
    </source>
</evidence>
<dbReference type="Gene3D" id="1.25.40.390">
    <property type="match status" value="1"/>
</dbReference>
<evidence type="ECO:0000256" key="4">
    <source>
        <dbReference type="ARBA" id="ARBA00023136"/>
    </source>
</evidence>
<proteinExistence type="inferred from homology"/>
<dbReference type="SUPFAM" id="SSF48452">
    <property type="entry name" value="TPR-like"/>
    <property type="match status" value="1"/>
</dbReference>